<evidence type="ECO:0000259" key="5">
    <source>
        <dbReference type="PROSITE" id="PS50893"/>
    </source>
</evidence>
<comment type="caution">
    <text evidence="6">The sequence shown here is derived from an EMBL/GenBank/DDBJ whole genome shotgun (WGS) entry which is preliminary data.</text>
</comment>
<dbReference type="PANTHER" id="PTHR42781:SF9">
    <property type="entry name" value="AMINO ACID ABC TRANSPORTER, ATP-BINDING PROTEIN-RELATED"/>
    <property type="match status" value="1"/>
</dbReference>
<dbReference type="Gene3D" id="3.40.50.300">
    <property type="entry name" value="P-loop containing nucleotide triphosphate hydrolases"/>
    <property type="match status" value="1"/>
</dbReference>
<evidence type="ECO:0000256" key="2">
    <source>
        <dbReference type="ARBA" id="ARBA00022448"/>
    </source>
</evidence>
<dbReference type="GO" id="GO:0005524">
    <property type="term" value="F:ATP binding"/>
    <property type="evidence" value="ECO:0007669"/>
    <property type="project" value="UniProtKB-KW"/>
</dbReference>
<dbReference type="RefSeq" id="WP_180500354.1">
    <property type="nucleotide sequence ID" value="NZ_CAIJCS010000020.1"/>
</dbReference>
<proteinExistence type="inferred from homology"/>
<name>A0A6V6Y5L2_9FIRM</name>
<dbReference type="SMART" id="SM00382">
    <property type="entry name" value="AAA"/>
    <property type="match status" value="1"/>
</dbReference>
<dbReference type="InterPro" id="IPR017871">
    <property type="entry name" value="ABC_transporter-like_CS"/>
</dbReference>
<gene>
    <name evidence="6" type="primary">metN</name>
    <name evidence="6" type="ORF">PEPNEM18_01268</name>
</gene>
<evidence type="ECO:0000256" key="1">
    <source>
        <dbReference type="ARBA" id="ARBA00005417"/>
    </source>
</evidence>
<organism evidence="6 7">
    <name type="scientific">Aedoeadaptatus nemausensis</name>
    <dbReference type="NCBI Taxonomy" id="2582829"/>
    <lineage>
        <taxon>Bacteria</taxon>
        <taxon>Bacillati</taxon>
        <taxon>Bacillota</taxon>
        <taxon>Tissierellia</taxon>
        <taxon>Tissierellales</taxon>
        <taxon>Peptoniphilaceae</taxon>
        <taxon>Aedoeadaptatus</taxon>
    </lineage>
</organism>
<protein>
    <submittedName>
        <fullName evidence="6">Methionine import ATP-binding protein MetN</fullName>
        <ecNumber evidence="6">3.6.3.-</ecNumber>
    </submittedName>
</protein>
<reference evidence="6 7" key="1">
    <citation type="submission" date="2020-06" db="EMBL/GenBank/DDBJ databases">
        <authorList>
            <person name="Criscuolo A."/>
        </authorList>
    </citation>
    <scope>NUCLEOTIDE SEQUENCE [LARGE SCALE GENOMIC DNA]</scope>
    <source>
        <strain evidence="6">1804121828</strain>
    </source>
</reference>
<dbReference type="PROSITE" id="PS50893">
    <property type="entry name" value="ABC_TRANSPORTER_2"/>
    <property type="match status" value="1"/>
</dbReference>
<dbReference type="AlphaFoldDB" id="A0A6V6Y5L2"/>
<dbReference type="InterPro" id="IPR027417">
    <property type="entry name" value="P-loop_NTPase"/>
</dbReference>
<keyword evidence="2" id="KW-0813">Transport</keyword>
<dbReference type="InterPro" id="IPR050093">
    <property type="entry name" value="ABC_SmlMolc_Importer"/>
</dbReference>
<dbReference type="EC" id="3.6.3.-" evidence="6"/>
<evidence type="ECO:0000256" key="4">
    <source>
        <dbReference type="ARBA" id="ARBA00022840"/>
    </source>
</evidence>
<dbReference type="SUPFAM" id="SSF52540">
    <property type="entry name" value="P-loop containing nucleoside triphosphate hydrolases"/>
    <property type="match status" value="1"/>
</dbReference>
<evidence type="ECO:0000256" key="3">
    <source>
        <dbReference type="ARBA" id="ARBA00022741"/>
    </source>
</evidence>
<sequence length="316" mass="36074">MIEIKNLHKSFGNYKAVDDVSLSIKEGEVFGIIGESGSGKSTLLRCINGLIPVDSGSVNIDGVNVQKLPHDELLDFRKNIGMIFQQFSLVNRLNVYQNISLPLKIEGVSEEEIREKVSKIAKIVGLDDKLENRPSELSGGQKQRVAIARALVTDPKIILSDESTSALDPQNTESILNLFKELNRELKVTIVMVSHELDAIRSVCDRVMKFEKGKIRQICTPEELIREELHKKQIIFNEEQYSCFDVIIDDTHDTRFISALARELGTDIMIYETKGYKFKDKSSMFFRLLIPKEYSHSVSEYMDSFNVWWCEYGKNK</sequence>
<feature type="domain" description="ABC transporter" evidence="5">
    <location>
        <begin position="2"/>
        <end position="237"/>
    </location>
</feature>
<dbReference type="PANTHER" id="PTHR42781">
    <property type="entry name" value="SPERMIDINE/PUTRESCINE IMPORT ATP-BINDING PROTEIN POTA"/>
    <property type="match status" value="1"/>
</dbReference>
<keyword evidence="3" id="KW-0547">Nucleotide-binding</keyword>
<dbReference type="GO" id="GO:0005886">
    <property type="term" value="C:plasma membrane"/>
    <property type="evidence" value="ECO:0007669"/>
    <property type="project" value="UniProtKB-ARBA"/>
</dbReference>
<dbReference type="Pfam" id="PF00005">
    <property type="entry name" value="ABC_tran"/>
    <property type="match status" value="1"/>
</dbReference>
<keyword evidence="6" id="KW-0378">Hydrolase</keyword>
<dbReference type="GO" id="GO:0016887">
    <property type="term" value="F:ATP hydrolysis activity"/>
    <property type="evidence" value="ECO:0007669"/>
    <property type="project" value="InterPro"/>
</dbReference>
<accession>A0A6V6Y5L2</accession>
<keyword evidence="7" id="KW-1185">Reference proteome</keyword>
<keyword evidence="4 6" id="KW-0067">ATP-binding</keyword>
<comment type="similarity">
    <text evidence="1">Belongs to the ABC transporter superfamily.</text>
</comment>
<dbReference type="InterPro" id="IPR003593">
    <property type="entry name" value="AAA+_ATPase"/>
</dbReference>
<dbReference type="Proteomes" id="UP000586454">
    <property type="component" value="Unassembled WGS sequence"/>
</dbReference>
<dbReference type="InterPro" id="IPR003439">
    <property type="entry name" value="ABC_transporter-like_ATP-bd"/>
</dbReference>
<dbReference type="PROSITE" id="PS00211">
    <property type="entry name" value="ABC_TRANSPORTER_1"/>
    <property type="match status" value="1"/>
</dbReference>
<evidence type="ECO:0000313" key="6">
    <source>
        <dbReference type="EMBL" id="CAC9933466.1"/>
    </source>
</evidence>
<evidence type="ECO:0000313" key="7">
    <source>
        <dbReference type="Proteomes" id="UP000586454"/>
    </source>
</evidence>
<dbReference type="FunFam" id="3.40.50.300:FF:000056">
    <property type="entry name" value="Cell division ATP-binding protein FtsE"/>
    <property type="match status" value="1"/>
</dbReference>
<dbReference type="EMBL" id="CAIJCS010000020">
    <property type="protein sequence ID" value="CAC9933466.1"/>
    <property type="molecule type" value="Genomic_DNA"/>
</dbReference>